<evidence type="ECO:0000256" key="6">
    <source>
        <dbReference type="PROSITE-ProRule" id="PRU00176"/>
    </source>
</evidence>
<dbReference type="Proteomes" id="UP000054566">
    <property type="component" value="Unassembled WGS sequence"/>
</dbReference>
<dbReference type="GO" id="GO:0005737">
    <property type="term" value="C:cytoplasm"/>
    <property type="evidence" value="ECO:0007669"/>
    <property type="project" value="TreeGrafter"/>
</dbReference>
<accession>A0A0L0CZC3</accession>
<dbReference type="SMART" id="SM00360">
    <property type="entry name" value="RRM"/>
    <property type="match status" value="2"/>
</dbReference>
<protein>
    <submittedName>
        <fullName evidence="8">Pre-mRNA splicing factor</fullName>
    </submittedName>
</protein>
<dbReference type="Gene3D" id="3.30.70.330">
    <property type="match status" value="2"/>
</dbReference>
<name>A0A0L0CZC3_PLAFA</name>
<gene>
    <name evidence="8" type="ORF">PFLG_02682</name>
</gene>
<dbReference type="Pfam" id="PF00076">
    <property type="entry name" value="RRM_1"/>
    <property type="match status" value="2"/>
</dbReference>
<organism evidence="8 9">
    <name type="scientific">Plasmodium falciparum RAJ116</name>
    <dbReference type="NCBI Taxonomy" id="580058"/>
    <lineage>
        <taxon>Eukaryota</taxon>
        <taxon>Sar</taxon>
        <taxon>Alveolata</taxon>
        <taxon>Apicomplexa</taxon>
        <taxon>Aconoidasida</taxon>
        <taxon>Haemosporida</taxon>
        <taxon>Plasmodiidae</taxon>
        <taxon>Plasmodium</taxon>
        <taxon>Plasmodium (Laverania)</taxon>
    </lineage>
</organism>
<feature type="domain" description="RRM" evidence="7">
    <location>
        <begin position="110"/>
        <end position="183"/>
    </location>
</feature>
<evidence type="ECO:0000256" key="2">
    <source>
        <dbReference type="ARBA" id="ARBA00022664"/>
    </source>
</evidence>
<evidence type="ECO:0000256" key="5">
    <source>
        <dbReference type="ARBA" id="ARBA00023242"/>
    </source>
</evidence>
<dbReference type="PANTHER" id="PTHR23003">
    <property type="entry name" value="RNA RECOGNITION MOTIF RRM DOMAIN CONTAINING PROTEIN"/>
    <property type="match status" value="1"/>
</dbReference>
<sequence length="186" mass="21766">MSFKPRFSKSSSCIYVGNLPGNVIEEEVYDLFGKYGRIKYIDIKPSRSSSSSYAFVHYYDLKDADYAIERRDGYKFDGFRLRVEHSGENRSFGKYRKKDDGVGPPIRTENRVIVTNLPDNCRWQHLKDIMRQCGDVGYANIERGKGIVEFVSYDDMLYAIEKFDGAEFKVYDDYYIVFSIYKVVYI</sequence>
<dbReference type="FunFam" id="3.30.70.330:FF:000638">
    <property type="entry name" value="Serine/arginine-rich splicing factor 4"/>
    <property type="match status" value="1"/>
</dbReference>
<dbReference type="InterPro" id="IPR000504">
    <property type="entry name" value="RRM_dom"/>
</dbReference>
<keyword evidence="5" id="KW-0539">Nucleus</keyword>
<dbReference type="EMBL" id="GG664604">
    <property type="protein sequence ID" value="KNC37617.1"/>
    <property type="molecule type" value="Genomic_DNA"/>
</dbReference>
<dbReference type="OrthoDB" id="1099063at2759"/>
<evidence type="ECO:0000313" key="9">
    <source>
        <dbReference type="Proteomes" id="UP000054566"/>
    </source>
</evidence>
<reference evidence="9" key="1">
    <citation type="submission" date="2015-07" db="EMBL/GenBank/DDBJ databases">
        <title>Annotation of Plasmodium falciparum RAJ116.</title>
        <authorList>
            <consortium name="The Broad Institute Genome Sequencing Platform"/>
            <person name="Volkman S.K."/>
            <person name="Neafsey D.E."/>
            <person name="Dash A.P."/>
            <person name="Chitnis C.E."/>
            <person name="Hartl D.L."/>
            <person name="Young S.K."/>
            <person name="Zeng Q."/>
            <person name="Koehrsen M."/>
            <person name="Alvarado L."/>
            <person name="Berlin A."/>
            <person name="Borenstein D."/>
            <person name="Chapman S.B."/>
            <person name="Chen Z."/>
            <person name="Engels R."/>
            <person name="Freedman E."/>
            <person name="Gellesch M."/>
            <person name="Goldberg J."/>
            <person name="Griggs A."/>
            <person name="Gujja S."/>
            <person name="Heilman E.R."/>
            <person name="Heiman D.I."/>
            <person name="Howarth C."/>
            <person name="Jen D."/>
            <person name="Larson L."/>
            <person name="Mehta T."/>
            <person name="Neiman D."/>
            <person name="Park D."/>
            <person name="Pearson M."/>
            <person name="Roberts A."/>
            <person name="Saif S."/>
            <person name="Shea T."/>
            <person name="Shenoy N."/>
            <person name="Sisk P."/>
            <person name="Stolte C."/>
            <person name="Sykes S."/>
            <person name="Walk T."/>
            <person name="White J."/>
            <person name="Yandava C."/>
            <person name="Haas B."/>
            <person name="Henn M.R."/>
            <person name="Nusbaum C."/>
            <person name="Birren B."/>
        </authorList>
    </citation>
    <scope>NUCLEOTIDE SEQUENCE [LARGE SCALE GENOMIC DNA]</scope>
    <source>
        <strain evidence="9">RAJ116</strain>
    </source>
</reference>
<dbReference type="PANTHER" id="PTHR23003:SF62">
    <property type="entry name" value="SERINE_ARGININE (SR)-TYPE SHUTTLING MRNA BINDING PROTEIN NPL3"/>
    <property type="match status" value="1"/>
</dbReference>
<dbReference type="InterPro" id="IPR035979">
    <property type="entry name" value="RBD_domain_sf"/>
</dbReference>
<dbReference type="GO" id="GO:0003729">
    <property type="term" value="F:mRNA binding"/>
    <property type="evidence" value="ECO:0007669"/>
    <property type="project" value="TreeGrafter"/>
</dbReference>
<dbReference type="AlphaFoldDB" id="A0A0L0CZC3"/>
<dbReference type="FunFam" id="3.30.70.330:FF:000700">
    <property type="entry name" value="Pre-mRNA splicing factor, putative"/>
    <property type="match status" value="1"/>
</dbReference>
<reference evidence="9" key="2">
    <citation type="submission" date="2015-07" db="EMBL/GenBank/DDBJ databases">
        <title>The genome sequence of Plasmodium falciparum RAJ116.</title>
        <authorList>
            <consortium name="The Broad Institute Genome Sequencing Platform"/>
            <person name="Volkman S.K."/>
            <person name="Neafsey D.E."/>
            <person name="Dash A.P."/>
            <person name="Chitnis C.E."/>
            <person name="Hartl D.L."/>
            <person name="Young S.K."/>
            <person name="Kodira C.D."/>
            <person name="Zeng Q."/>
            <person name="Koehrsen M."/>
            <person name="Godfrey P."/>
            <person name="Alvarado L."/>
            <person name="Berlin A."/>
            <person name="Borenstein D."/>
            <person name="Chen Z."/>
            <person name="Engels R."/>
            <person name="Freedman E."/>
            <person name="Gellesch M."/>
            <person name="Goldberg J."/>
            <person name="Griggs A."/>
            <person name="Gujja S."/>
            <person name="Heiman D."/>
            <person name="Hepburn T."/>
            <person name="Howarth C."/>
            <person name="Jen D."/>
            <person name="Larson L."/>
            <person name="Lewis B."/>
            <person name="Mehta T."/>
            <person name="Park D."/>
            <person name="Pearson M."/>
            <person name="Roberts A."/>
            <person name="Saif S."/>
            <person name="Shea T."/>
            <person name="Shenoy N."/>
            <person name="Sisk P."/>
            <person name="Stolte C."/>
            <person name="Sykes S."/>
            <person name="Walk T."/>
            <person name="White J."/>
            <person name="Yandava C."/>
            <person name="Wirth D.F."/>
            <person name="Nusbaum C."/>
            <person name="Birren B."/>
        </authorList>
    </citation>
    <scope>NUCLEOTIDE SEQUENCE [LARGE SCALE GENOMIC DNA]</scope>
    <source>
        <strain evidence="9">RAJ116</strain>
    </source>
</reference>
<dbReference type="GO" id="GO:0005634">
    <property type="term" value="C:nucleus"/>
    <property type="evidence" value="ECO:0007669"/>
    <property type="project" value="UniProtKB-SubCell"/>
</dbReference>
<evidence type="ECO:0000256" key="3">
    <source>
        <dbReference type="ARBA" id="ARBA00022737"/>
    </source>
</evidence>
<evidence type="ECO:0000256" key="1">
    <source>
        <dbReference type="ARBA" id="ARBA00004123"/>
    </source>
</evidence>
<keyword evidence="3" id="KW-0677">Repeat</keyword>
<keyword evidence="4 6" id="KW-0694">RNA-binding</keyword>
<keyword evidence="2" id="KW-0507">mRNA processing</keyword>
<evidence type="ECO:0000259" key="7">
    <source>
        <dbReference type="PROSITE" id="PS50102"/>
    </source>
</evidence>
<dbReference type="GO" id="GO:0006397">
    <property type="term" value="P:mRNA processing"/>
    <property type="evidence" value="ECO:0007669"/>
    <property type="project" value="UniProtKB-KW"/>
</dbReference>
<dbReference type="InterPro" id="IPR050374">
    <property type="entry name" value="RRT5_SRSF_SR"/>
</dbReference>
<evidence type="ECO:0000256" key="4">
    <source>
        <dbReference type="ARBA" id="ARBA00022884"/>
    </source>
</evidence>
<feature type="domain" description="RRM" evidence="7">
    <location>
        <begin position="12"/>
        <end position="88"/>
    </location>
</feature>
<dbReference type="SUPFAM" id="SSF54928">
    <property type="entry name" value="RNA-binding domain, RBD"/>
    <property type="match status" value="1"/>
</dbReference>
<evidence type="ECO:0000313" key="8">
    <source>
        <dbReference type="EMBL" id="KNC37617.1"/>
    </source>
</evidence>
<dbReference type="InterPro" id="IPR012677">
    <property type="entry name" value="Nucleotide-bd_a/b_plait_sf"/>
</dbReference>
<comment type="subcellular location">
    <subcellularLocation>
        <location evidence="1">Nucleus</location>
    </subcellularLocation>
</comment>
<dbReference type="PROSITE" id="PS50102">
    <property type="entry name" value="RRM"/>
    <property type="match status" value="2"/>
</dbReference>
<proteinExistence type="predicted"/>